<proteinExistence type="predicted"/>
<dbReference type="PANTHER" id="PTHR33169:SF13">
    <property type="entry name" value="PADR-FAMILY TRANSCRIPTIONAL REGULATOR"/>
    <property type="match status" value="1"/>
</dbReference>
<evidence type="ECO:0000313" key="3">
    <source>
        <dbReference type="Proteomes" id="UP000198362"/>
    </source>
</evidence>
<name>A0A239I6U4_9ACTN</name>
<dbReference type="Proteomes" id="UP000198362">
    <property type="component" value="Unassembled WGS sequence"/>
</dbReference>
<reference evidence="2 3" key="1">
    <citation type="submission" date="2017-06" db="EMBL/GenBank/DDBJ databases">
        <authorList>
            <person name="Kim H.J."/>
            <person name="Triplett B.A."/>
        </authorList>
    </citation>
    <scope>NUCLEOTIDE SEQUENCE [LARGE SCALE GENOMIC DNA]</scope>
    <source>
        <strain evidence="2 3">CGMCC 4.5593</strain>
    </source>
</reference>
<dbReference type="InterPro" id="IPR005149">
    <property type="entry name" value="Tscrpt_reg_PadR_N"/>
</dbReference>
<dbReference type="RefSeq" id="WP_089245060.1">
    <property type="nucleotide sequence ID" value="NZ_FZPH01000002.1"/>
</dbReference>
<protein>
    <submittedName>
        <fullName evidence="2">Transcriptional regulator PadR-like family protein</fullName>
    </submittedName>
</protein>
<evidence type="ECO:0000259" key="1">
    <source>
        <dbReference type="Pfam" id="PF03551"/>
    </source>
</evidence>
<gene>
    <name evidence="2" type="ORF">SAMN05421812_102189</name>
</gene>
<dbReference type="Gene3D" id="1.10.10.10">
    <property type="entry name" value="Winged helix-like DNA-binding domain superfamily/Winged helix DNA-binding domain"/>
    <property type="match status" value="1"/>
</dbReference>
<dbReference type="PANTHER" id="PTHR33169">
    <property type="entry name" value="PADR-FAMILY TRANSCRIPTIONAL REGULATOR"/>
    <property type="match status" value="1"/>
</dbReference>
<accession>A0A239I6U4</accession>
<dbReference type="SUPFAM" id="SSF46785">
    <property type="entry name" value="Winged helix' DNA-binding domain"/>
    <property type="match status" value="1"/>
</dbReference>
<sequence>MKDDAPLREPSYLILTSLAAEPRHGYAVIEDVKQISEGRVVIGVGTLYTAIDRLHSDGLIEVDREEVVDSRLRRYYRLTNDGARRLAAETARLTRHAAAATSRLRVLGVEPA</sequence>
<evidence type="ECO:0000313" key="2">
    <source>
        <dbReference type="EMBL" id="SNS88054.1"/>
    </source>
</evidence>
<dbReference type="AlphaFoldDB" id="A0A239I6U4"/>
<organism evidence="2 3">
    <name type="scientific">Asanoa hainanensis</name>
    <dbReference type="NCBI Taxonomy" id="560556"/>
    <lineage>
        <taxon>Bacteria</taxon>
        <taxon>Bacillati</taxon>
        <taxon>Actinomycetota</taxon>
        <taxon>Actinomycetes</taxon>
        <taxon>Micromonosporales</taxon>
        <taxon>Micromonosporaceae</taxon>
        <taxon>Asanoa</taxon>
    </lineage>
</organism>
<dbReference type="OrthoDB" id="122286at2"/>
<dbReference type="InterPro" id="IPR052509">
    <property type="entry name" value="Metal_resp_DNA-bind_regulator"/>
</dbReference>
<dbReference type="InterPro" id="IPR036390">
    <property type="entry name" value="WH_DNA-bd_sf"/>
</dbReference>
<feature type="domain" description="Transcription regulator PadR N-terminal" evidence="1">
    <location>
        <begin position="14"/>
        <end position="87"/>
    </location>
</feature>
<dbReference type="InterPro" id="IPR036388">
    <property type="entry name" value="WH-like_DNA-bd_sf"/>
</dbReference>
<dbReference type="Pfam" id="PF03551">
    <property type="entry name" value="PadR"/>
    <property type="match status" value="1"/>
</dbReference>
<keyword evidence="3" id="KW-1185">Reference proteome</keyword>
<dbReference type="EMBL" id="FZPH01000002">
    <property type="protein sequence ID" value="SNS88054.1"/>
    <property type="molecule type" value="Genomic_DNA"/>
</dbReference>